<reference evidence="9 10" key="1">
    <citation type="submission" date="2021-07" db="EMBL/GenBank/DDBJ databases">
        <title>Whole Genome Sequence of Nocardia Iowensis.</title>
        <authorList>
            <person name="Lamm A."/>
            <person name="Collins-Fairclough A.M."/>
            <person name="Bunk B."/>
            <person name="Sproer C."/>
        </authorList>
    </citation>
    <scope>NUCLEOTIDE SEQUENCE [LARGE SCALE GENOMIC DNA]</scope>
    <source>
        <strain evidence="9 10">NRRL 5646</strain>
    </source>
</reference>
<dbReference type="EMBL" id="CP078145">
    <property type="protein sequence ID" value="QXN89509.1"/>
    <property type="molecule type" value="Genomic_DNA"/>
</dbReference>
<evidence type="ECO:0000259" key="8">
    <source>
        <dbReference type="PROSITE" id="PS50109"/>
    </source>
</evidence>
<proteinExistence type="predicted"/>
<feature type="transmembrane region" description="Helical" evidence="7">
    <location>
        <begin position="169"/>
        <end position="191"/>
    </location>
</feature>
<accession>A0ABX8RKR0</accession>
<dbReference type="PANTHER" id="PTHR43547">
    <property type="entry name" value="TWO-COMPONENT HISTIDINE KINASE"/>
    <property type="match status" value="1"/>
</dbReference>
<comment type="subcellular location">
    <subcellularLocation>
        <location evidence="1">Cell membrane</location>
        <topology evidence="1">Multi-pass membrane protein</topology>
    </subcellularLocation>
</comment>
<dbReference type="SMART" id="SM00387">
    <property type="entry name" value="HATPase_c"/>
    <property type="match status" value="1"/>
</dbReference>
<keyword evidence="3" id="KW-0597">Phosphoprotein</keyword>
<keyword evidence="6 7" id="KW-0472">Membrane</keyword>
<dbReference type="InterPro" id="IPR005467">
    <property type="entry name" value="His_kinase_dom"/>
</dbReference>
<dbReference type="Pfam" id="PF14689">
    <property type="entry name" value="SPOB_a"/>
    <property type="match status" value="1"/>
</dbReference>
<dbReference type="InterPro" id="IPR003594">
    <property type="entry name" value="HATPase_dom"/>
</dbReference>
<evidence type="ECO:0000256" key="1">
    <source>
        <dbReference type="ARBA" id="ARBA00004651"/>
    </source>
</evidence>
<name>A0ABX8RKR0_NOCIO</name>
<evidence type="ECO:0000313" key="9">
    <source>
        <dbReference type="EMBL" id="QXN89509.1"/>
    </source>
</evidence>
<protein>
    <submittedName>
        <fullName evidence="9">Spo0B domain-containing protein</fullName>
    </submittedName>
</protein>
<dbReference type="PROSITE" id="PS50109">
    <property type="entry name" value="HIS_KIN"/>
    <property type="match status" value="1"/>
</dbReference>
<keyword evidence="10" id="KW-1185">Reference proteome</keyword>
<evidence type="ECO:0000256" key="2">
    <source>
        <dbReference type="ARBA" id="ARBA00022475"/>
    </source>
</evidence>
<dbReference type="RefSeq" id="WP_218470384.1">
    <property type="nucleotide sequence ID" value="NZ_BAABJN010000006.1"/>
</dbReference>
<evidence type="ECO:0000256" key="4">
    <source>
        <dbReference type="ARBA" id="ARBA00022692"/>
    </source>
</evidence>
<evidence type="ECO:0000256" key="7">
    <source>
        <dbReference type="SAM" id="Phobius"/>
    </source>
</evidence>
<evidence type="ECO:0000313" key="10">
    <source>
        <dbReference type="Proteomes" id="UP000694257"/>
    </source>
</evidence>
<evidence type="ECO:0000256" key="5">
    <source>
        <dbReference type="ARBA" id="ARBA00022989"/>
    </source>
</evidence>
<evidence type="ECO:0000256" key="6">
    <source>
        <dbReference type="ARBA" id="ARBA00023136"/>
    </source>
</evidence>
<dbReference type="SMART" id="SM00091">
    <property type="entry name" value="PAS"/>
    <property type="match status" value="1"/>
</dbReference>
<gene>
    <name evidence="9" type="ORF">KV110_28940</name>
</gene>
<sequence length="526" mass="56027">MGKKGSLARQLLALQLLIVLVLLAAVAAVVVAQVSETFRNTESRRMLGIAEDVAANPSLRVLLGDPKQHLRLAPFAAAAQVASGADVVAIARADGKVLTSQDPAEISRPLRLAGSTVTDGRAWVGEIDGSVIAHVPVIAQEQHRLVGYVAAQKKQPAMWQILVESFPGLLSLLGIASAVGVAGSLSVAWWLKRQTFGLEPAEITGLVEHREAMLHGIREGVVGLDQQQRITLVNDQAKALLTLGDVVGRSVYELGLNERILDVFTGKAEGADLIGLRRGKVLVMNRTPIRWDQHTLGAVVTLRDRTELVRLQDQLTENRNTADTLRAQAHEFSNRLHTIAGLIELGEYDEVHRYVDRVSANRDQWQARVTSKVGDPAVAALLIAKASLAAEQGVGLRLAESSELGEVDTALSADIVTVLGNLVDNALDALPGPGTSTGWIEVDLRQSDAAVHVVVRDSGPGVAPEIAQEVFRHGFTTKAAEEGGQRGLGLAITRQACVRRGGVVSVHNAEGAVFTATLPMVPEGRG</sequence>
<dbReference type="InterPro" id="IPR000014">
    <property type="entry name" value="PAS"/>
</dbReference>
<dbReference type="Pfam" id="PF17203">
    <property type="entry name" value="sCache_3_2"/>
    <property type="match status" value="1"/>
</dbReference>
<feature type="domain" description="Histidine kinase" evidence="8">
    <location>
        <begin position="415"/>
        <end position="522"/>
    </location>
</feature>
<dbReference type="InterPro" id="IPR039506">
    <property type="entry name" value="SPOB_a"/>
</dbReference>
<dbReference type="Proteomes" id="UP000694257">
    <property type="component" value="Chromosome"/>
</dbReference>
<organism evidence="9 10">
    <name type="scientific">Nocardia iowensis</name>
    <dbReference type="NCBI Taxonomy" id="204891"/>
    <lineage>
        <taxon>Bacteria</taxon>
        <taxon>Bacillati</taxon>
        <taxon>Actinomycetota</taxon>
        <taxon>Actinomycetes</taxon>
        <taxon>Mycobacteriales</taxon>
        <taxon>Nocardiaceae</taxon>
        <taxon>Nocardia</taxon>
    </lineage>
</organism>
<keyword evidence="4 7" id="KW-0812">Transmembrane</keyword>
<keyword evidence="2" id="KW-1003">Cell membrane</keyword>
<keyword evidence="5 7" id="KW-1133">Transmembrane helix</keyword>
<dbReference type="InterPro" id="IPR033463">
    <property type="entry name" value="sCache_3"/>
</dbReference>
<evidence type="ECO:0000256" key="3">
    <source>
        <dbReference type="ARBA" id="ARBA00022553"/>
    </source>
</evidence>
<dbReference type="PANTHER" id="PTHR43547:SF10">
    <property type="entry name" value="SENSOR HISTIDINE KINASE DCUS"/>
    <property type="match status" value="1"/>
</dbReference>
<dbReference type="Pfam" id="PF02518">
    <property type="entry name" value="HATPase_c"/>
    <property type="match status" value="1"/>
</dbReference>